<dbReference type="InterPro" id="IPR021345">
    <property type="entry name" value="DUF2961"/>
</dbReference>
<name>A0A1I1C836_9PSEU</name>
<accession>A0A1I1C836</accession>
<dbReference type="Gene3D" id="2.60.120.1390">
    <property type="match status" value="1"/>
</dbReference>
<sequence>MVDVSDLTLVSPVRESRAVTFENPTGEPGAGGAAAGGRKGAPSRDVQPGERVVLADLRGPGTVRHLWLTFPPGPPTRTRALYLEIYYDDLTEPSVSVPCADFFGVPHGRPVSFSTALTSIQEARGFNSYIPMAFGDRIRVELVNGSRKPSTVYFQLDYTLEDTASPGRLHASFRRQNPTIPRADFVITEGLRGPGRFLGCVVGVRPLDPGTWYGEGEVKMYLDDDRDLPTICGTGLEDYVGTAWGMGPHSAPYGGAPLEVREPGTGLGTLPDFVGFYRWHVLDPIVFSERLRVTIQQIGADHFFEGEEERLELAVSEGRVAGNGIQRRQGSPVIASGLFERVDDYCATAFTVCSWPQPVPRVDVETAIADLGRRPYEEADELEFLFV</sequence>
<evidence type="ECO:0000256" key="1">
    <source>
        <dbReference type="SAM" id="MobiDB-lite"/>
    </source>
</evidence>
<dbReference type="Pfam" id="PF11175">
    <property type="entry name" value="DUF2961"/>
    <property type="match status" value="1"/>
</dbReference>
<dbReference type="AlphaFoldDB" id="A0A1I1C836"/>
<dbReference type="EMBL" id="FOKG01000022">
    <property type="protein sequence ID" value="SFB58312.1"/>
    <property type="molecule type" value="Genomic_DNA"/>
</dbReference>
<reference evidence="3" key="1">
    <citation type="submission" date="2016-10" db="EMBL/GenBank/DDBJ databases">
        <authorList>
            <person name="Varghese N."/>
            <person name="Submissions S."/>
        </authorList>
    </citation>
    <scope>NUCLEOTIDE SEQUENCE [LARGE SCALE GENOMIC DNA]</scope>
    <source>
        <strain evidence="3">CGMCC 4.3568</strain>
    </source>
</reference>
<dbReference type="RefSeq" id="WP_091677423.1">
    <property type="nucleotide sequence ID" value="NZ_FOKG01000022.1"/>
</dbReference>
<feature type="region of interest" description="Disordered" evidence="1">
    <location>
        <begin position="18"/>
        <end position="47"/>
    </location>
</feature>
<dbReference type="OrthoDB" id="2518538at2"/>
<dbReference type="Proteomes" id="UP000243799">
    <property type="component" value="Unassembled WGS sequence"/>
</dbReference>
<evidence type="ECO:0000313" key="3">
    <source>
        <dbReference type="Proteomes" id="UP000243799"/>
    </source>
</evidence>
<feature type="compositionally biased region" description="Gly residues" evidence="1">
    <location>
        <begin position="28"/>
        <end position="39"/>
    </location>
</feature>
<organism evidence="2 3">
    <name type="scientific">Amycolatopsis marina</name>
    <dbReference type="NCBI Taxonomy" id="490629"/>
    <lineage>
        <taxon>Bacteria</taxon>
        <taxon>Bacillati</taxon>
        <taxon>Actinomycetota</taxon>
        <taxon>Actinomycetes</taxon>
        <taxon>Pseudonocardiales</taxon>
        <taxon>Pseudonocardiaceae</taxon>
        <taxon>Amycolatopsis</taxon>
    </lineage>
</organism>
<evidence type="ECO:0008006" key="4">
    <source>
        <dbReference type="Google" id="ProtNLM"/>
    </source>
</evidence>
<gene>
    <name evidence="2" type="ORF">SAMN05216266_12212</name>
</gene>
<dbReference type="STRING" id="490629.SAMN05216266_12212"/>
<keyword evidence="3" id="KW-1185">Reference proteome</keyword>
<proteinExistence type="predicted"/>
<evidence type="ECO:0000313" key="2">
    <source>
        <dbReference type="EMBL" id="SFB58312.1"/>
    </source>
</evidence>
<protein>
    <recommendedName>
        <fullName evidence="4">DUF2961 domain-containing protein</fullName>
    </recommendedName>
</protein>